<keyword evidence="1" id="KW-0175">Coiled coil</keyword>
<dbReference type="SUPFAM" id="SSF48452">
    <property type="entry name" value="TPR-like"/>
    <property type="match status" value="2"/>
</dbReference>
<dbReference type="Pfam" id="PF13432">
    <property type="entry name" value="TPR_16"/>
    <property type="match status" value="1"/>
</dbReference>
<feature type="coiled-coil region" evidence="1">
    <location>
        <begin position="553"/>
        <end position="616"/>
    </location>
</feature>
<dbReference type="InterPro" id="IPR011990">
    <property type="entry name" value="TPR-like_helical_dom_sf"/>
</dbReference>
<organism evidence="3 4">
    <name type="scientific">Sorangium cellulosum</name>
    <name type="common">Polyangium cellulosum</name>
    <dbReference type="NCBI Taxonomy" id="56"/>
    <lineage>
        <taxon>Bacteria</taxon>
        <taxon>Pseudomonadati</taxon>
        <taxon>Myxococcota</taxon>
        <taxon>Polyangia</taxon>
        <taxon>Polyangiales</taxon>
        <taxon>Polyangiaceae</taxon>
        <taxon>Sorangium</taxon>
    </lineage>
</organism>
<accession>A0A150PSW6</accession>
<reference evidence="3 4" key="1">
    <citation type="submission" date="2014-02" db="EMBL/GenBank/DDBJ databases">
        <title>The small core and large imbalanced accessory genome model reveals a collaborative survival strategy of Sorangium cellulosum strains in nature.</title>
        <authorList>
            <person name="Han K."/>
            <person name="Peng R."/>
            <person name="Blom J."/>
            <person name="Li Y.-Z."/>
        </authorList>
    </citation>
    <scope>NUCLEOTIDE SEQUENCE [LARGE SCALE GENOMIC DNA]</scope>
    <source>
        <strain evidence="3 4">So0157-18</strain>
    </source>
</reference>
<keyword evidence="2" id="KW-0732">Signal</keyword>
<dbReference type="Gene3D" id="1.25.40.10">
    <property type="entry name" value="Tetratricopeptide repeat domain"/>
    <property type="match status" value="3"/>
</dbReference>
<dbReference type="Proteomes" id="UP000075604">
    <property type="component" value="Unassembled WGS sequence"/>
</dbReference>
<name>A0A150PSW6_SORCE</name>
<dbReference type="EMBL" id="JELX01001498">
    <property type="protein sequence ID" value="KYF58769.1"/>
    <property type="molecule type" value="Genomic_DNA"/>
</dbReference>
<evidence type="ECO:0000313" key="3">
    <source>
        <dbReference type="EMBL" id="KYF58769.1"/>
    </source>
</evidence>
<evidence type="ECO:0008006" key="5">
    <source>
        <dbReference type="Google" id="ProtNLM"/>
    </source>
</evidence>
<sequence>MTWDSGSRVTPALLGLLLLGAATTAAPADAWALDSERAYTSASQQISSVSSGLGAIHAAIQKSRGEQRTPEQRIADAVLLMGSRDYERAANVLNQVVEKHPDHPTAFPDALNLLGETYFRSKQYLSARRVFQRIVASGAEARFAAYQEKALGRLVDICLRIKDYDALDAVFASMNNVPSSAAGSALSYARGKGLYVKKDFAGAKAALGAVDPRSEYFHQARYLLGLIAVKEATPPPEPLKEGDVPPAVPKTRYVAAIDLFQKVTQLPADTPEHRRVIDLAWLAIGRLFYEADQWAQAVHAYGHIDRVSPEFGTMLYELAWVYVRLGDVDRAQRSLEILAIAEPDSQNIADGSLLRGDLMLRAGRFEKALKVYEGVRATYDPMRARVDAFLGSTSDPAVYYDKLSQEQLEALDTNAALPPLAVQWAREAEDGPAAFAVIDDIHYCRELIKQSNELIEKLNAVLSSPNRVRAFPELKAGEEKALALLNRVALARLALGQGMDDVEDDPLSGEIGSARARRRALEKRLSRVPVTDADFQDREAQALKQWNTQSQRLQQLTLQMDTLQATINGLRRLLHEGPQAGVVRDPASIARFEHELAQNERDLALYRQQADVLRKQVSAGRVQVGFGDQRFIEDAQTRKAHRDALMREVELAAAGAGGADLAAYAQRITPLLRSGDAADARVEAALREIEGEVAQKSSGLRQIVGRETASVVHYSVQLDALDREARLVVGEVAMRNFGLVRDRLKNIILRADVGITEEAWEVREEQMTRVRSLQVERAREDRVLKEELNEVLDDSGDPEDEK</sequence>
<feature type="chain" id="PRO_5007566217" description="Tetratricopeptide repeat protein" evidence="2">
    <location>
        <begin position="29"/>
        <end position="802"/>
    </location>
</feature>
<proteinExistence type="predicted"/>
<evidence type="ECO:0000256" key="2">
    <source>
        <dbReference type="SAM" id="SignalP"/>
    </source>
</evidence>
<evidence type="ECO:0000256" key="1">
    <source>
        <dbReference type="SAM" id="Coils"/>
    </source>
</evidence>
<protein>
    <recommendedName>
        <fullName evidence="5">Tetratricopeptide repeat protein</fullName>
    </recommendedName>
</protein>
<evidence type="ECO:0000313" key="4">
    <source>
        <dbReference type="Proteomes" id="UP000075604"/>
    </source>
</evidence>
<comment type="caution">
    <text evidence="3">The sequence shown here is derived from an EMBL/GenBank/DDBJ whole genome shotgun (WGS) entry which is preliminary data.</text>
</comment>
<dbReference type="Pfam" id="PF14559">
    <property type="entry name" value="TPR_19"/>
    <property type="match status" value="1"/>
</dbReference>
<feature type="signal peptide" evidence="2">
    <location>
        <begin position="1"/>
        <end position="28"/>
    </location>
</feature>
<gene>
    <name evidence="3" type="ORF">BE04_29310</name>
</gene>
<dbReference type="AlphaFoldDB" id="A0A150PSW6"/>